<evidence type="ECO:0000313" key="6">
    <source>
        <dbReference type="Proteomes" id="UP001303046"/>
    </source>
</evidence>
<dbReference type="InterPro" id="IPR040676">
    <property type="entry name" value="DUF5641"/>
</dbReference>
<dbReference type="EMBL" id="JAVFWL010000001">
    <property type="protein sequence ID" value="KAK6728320.1"/>
    <property type="molecule type" value="Genomic_DNA"/>
</dbReference>
<reference evidence="5 6" key="1">
    <citation type="submission" date="2023-08" db="EMBL/GenBank/DDBJ databases">
        <title>A Necator americanus chromosomal reference genome.</title>
        <authorList>
            <person name="Ilik V."/>
            <person name="Petrzelkova K.J."/>
            <person name="Pardy F."/>
            <person name="Fuh T."/>
            <person name="Niatou-Singa F.S."/>
            <person name="Gouil Q."/>
            <person name="Baker L."/>
            <person name="Ritchie M.E."/>
            <person name="Jex A.R."/>
            <person name="Gazzola D."/>
            <person name="Li H."/>
            <person name="Toshio Fujiwara R."/>
            <person name="Zhan B."/>
            <person name="Aroian R.V."/>
            <person name="Pafco B."/>
            <person name="Schwarz E.M."/>
        </authorList>
    </citation>
    <scope>NUCLEOTIDE SEQUENCE [LARGE SCALE GENOMIC DNA]</scope>
    <source>
        <strain evidence="5 6">Aroian</strain>
        <tissue evidence="5">Whole animal</tissue>
    </source>
</reference>
<feature type="region of interest" description="Disordered" evidence="1">
    <location>
        <begin position="1229"/>
        <end position="1252"/>
    </location>
</feature>
<dbReference type="Gene3D" id="3.10.10.10">
    <property type="entry name" value="HIV Type 1 Reverse Transcriptase, subunit A, domain 1"/>
    <property type="match status" value="1"/>
</dbReference>
<feature type="compositionally biased region" description="Polar residues" evidence="1">
    <location>
        <begin position="1239"/>
        <end position="1248"/>
    </location>
</feature>
<accession>A0ABR1BQZ7</accession>
<dbReference type="Gene3D" id="1.10.340.70">
    <property type="match status" value="1"/>
</dbReference>
<feature type="region of interest" description="Disordered" evidence="1">
    <location>
        <begin position="1110"/>
        <end position="1134"/>
    </location>
</feature>
<dbReference type="InterPro" id="IPR043502">
    <property type="entry name" value="DNA/RNA_pol_sf"/>
</dbReference>
<dbReference type="InterPro" id="IPR036397">
    <property type="entry name" value="RNaseH_sf"/>
</dbReference>
<dbReference type="SUPFAM" id="SSF53098">
    <property type="entry name" value="Ribonuclease H-like"/>
    <property type="match status" value="1"/>
</dbReference>
<protein>
    <recommendedName>
        <fullName evidence="7">Integrase catalytic domain-containing protein</fullName>
    </recommendedName>
</protein>
<feature type="compositionally biased region" description="Low complexity" evidence="1">
    <location>
        <begin position="1480"/>
        <end position="1497"/>
    </location>
</feature>
<feature type="compositionally biased region" description="Basic residues" evidence="1">
    <location>
        <begin position="1115"/>
        <end position="1124"/>
    </location>
</feature>
<dbReference type="Proteomes" id="UP001303046">
    <property type="component" value="Unassembled WGS sequence"/>
</dbReference>
<feature type="region of interest" description="Disordered" evidence="1">
    <location>
        <begin position="1442"/>
        <end position="1529"/>
    </location>
</feature>
<evidence type="ECO:0000259" key="4">
    <source>
        <dbReference type="Pfam" id="PF18701"/>
    </source>
</evidence>
<name>A0ABR1BQZ7_NECAM</name>
<dbReference type="SUPFAM" id="SSF56672">
    <property type="entry name" value="DNA/RNA polymerases"/>
    <property type="match status" value="1"/>
</dbReference>
<evidence type="ECO:0000259" key="3">
    <source>
        <dbReference type="Pfam" id="PF17921"/>
    </source>
</evidence>
<dbReference type="PANTHER" id="PTHR47331:SF1">
    <property type="entry name" value="GAG-LIKE PROTEIN"/>
    <property type="match status" value="1"/>
</dbReference>
<organism evidence="5 6">
    <name type="scientific">Necator americanus</name>
    <name type="common">Human hookworm</name>
    <dbReference type="NCBI Taxonomy" id="51031"/>
    <lineage>
        <taxon>Eukaryota</taxon>
        <taxon>Metazoa</taxon>
        <taxon>Ecdysozoa</taxon>
        <taxon>Nematoda</taxon>
        <taxon>Chromadorea</taxon>
        <taxon>Rhabditida</taxon>
        <taxon>Rhabditina</taxon>
        <taxon>Rhabditomorpha</taxon>
        <taxon>Strongyloidea</taxon>
        <taxon>Ancylostomatidae</taxon>
        <taxon>Bunostominae</taxon>
        <taxon>Necator</taxon>
    </lineage>
</organism>
<evidence type="ECO:0008006" key="7">
    <source>
        <dbReference type="Google" id="ProtNLM"/>
    </source>
</evidence>
<evidence type="ECO:0000313" key="5">
    <source>
        <dbReference type="EMBL" id="KAK6728320.1"/>
    </source>
</evidence>
<gene>
    <name evidence="5" type="primary">Necator_chrI.g1890</name>
    <name evidence="5" type="ORF">RB195_005764</name>
</gene>
<dbReference type="InterPro" id="IPR008042">
    <property type="entry name" value="Retrotrans_Pao"/>
</dbReference>
<feature type="domain" description="Integrase zinc-binding" evidence="3">
    <location>
        <begin position="722"/>
        <end position="775"/>
    </location>
</feature>
<feature type="compositionally biased region" description="Basic and acidic residues" evidence="1">
    <location>
        <begin position="1229"/>
        <end position="1238"/>
    </location>
</feature>
<dbReference type="Pfam" id="PF17921">
    <property type="entry name" value="Integrase_H2C2"/>
    <property type="match status" value="1"/>
</dbReference>
<dbReference type="Pfam" id="PF00078">
    <property type="entry name" value="RVT_1"/>
    <property type="match status" value="1"/>
</dbReference>
<dbReference type="InterPro" id="IPR041588">
    <property type="entry name" value="Integrase_H2C2"/>
</dbReference>
<sequence length="1529" mass="176520">MDSAGICEFTGTKNAEKEAVNQKVTDYFNETIEHREDGYYVRLLYKDNHPPLPDNRNIAVKRLHSVINMLRNNADLLRNYDNTLRDQQKLGIIEEIPNEQNSVQIKKGKILHYISHQPVLTPHKETTKLRIVFNASSHYRECPSLNDILHQGPFILPELYGLLIRFRIPTYVTVSDVEKAFLQVRLHEQDRDAARFLWLRNLESPVTENNMITFHFTRVTFGLNVSPFLLAGTVQYHLQNAVEGKKLAQEIRDNLYVDNLILGAHDIEELRQKAIVARQIFKDMNMNLREFLANTNSLQELLPQQAIAKSTTLKVLGIAWDAPTDCLKMRTLFPCNEDVTKRLIARQIASIYDPLGWLVPLPTPAKHFQQQLWKQKFAWDTQLPEPVSKQWKSLASNVDNFEVIFPRRFSIDIKQIKLAIFADASDIAMATCAYFFDNTNSSLVMARCKLPSIRTLPTIPKLEINALTMAARLAWAVYQALESSSKTPNQILLFSDTHRLPLEIQKIVTALNDKGAAVRFGYVSTHDNPADAGTRGLTREQLKDHKLWWKGPKFLGQPETEWNIKFYPYDKQTSTDSTVDQARINTTLKIVDIMEPIINLIRFSSLLKAKRVTARTLVSLKKLLQPLSEQTRNRIYRNIPELLRITCITWSTRLTAEDILTARLRLIRDHQHLYLSRDYKKSVDNSLRLFKDEDDIWRSRGRLQHSALNTHAKSPIFIAPNTRLAFLIIQDAHGRYHQGIEHTIATVRQTYWIPKIRQQTRKLVQQCAKCRRFNAPPYPYPESTDLPPRRVLQSRVFQHIGLDFFDLPRTSNAAENQRYYGCIFTCTVTRLIHLEMLENMSTVEFINALRRFVARRGLPTSITCDNAPTPLTYQSAKQEDLTSIRPVDFLQRDINITFPHERLVEPTDDDTDYLPPDELRALQTRQEVNTAPKSSCEAKAKFWKIWQDQYLTSLQKKHKTWLTNQKHGQQGPKIGDVVLVCDPILPRNEWRMARITGTQRGSDKAIREVELITSTHRKIRRPVNLITPLEISAHSSDPGSSEREGNEDGNEQEDQTTAKETTARYNLRPHRPTSMKQIFEMRTDRSYKLYETRLNQLLLKLPPQITLHDHAGTQKGHKNKKLRQPRCGTSSGTRCTQRAEHDLGIEYRSQTQSQRHYTLQLIPKVLTKKAHGEYSAHDTDNLNVKFPLKTLTAHVELVHLDIRKENAPHISQKLVTLKISCFRTMSHLREEPHQDESPSRTSHNNSDQRSIESLDSYRDDPEFEEDVWNQLQQLRTALHFLPNADKLRDQIITVVLQLDVASSSLTNFVEQVQSLTLRNTLSRSQRVSKRYYLSLWGDKINVELQFSRTQPRTLFAIPPILVALRSTTQDWWDELIRMPAYNANGHPMQLDEDFLERRIADELQVLDRNRDRVANYIHETSMVGQLKQESLKEQIAQTLKTAIQNRGRGQTMPSIDMETQTETPAGDAECQTLPTGQCDQSTQIEPTTQTQPTQAFEEPGEDTDSETQQDEPLNSKNGKRHLIKNQPPH</sequence>
<dbReference type="InterPro" id="IPR043128">
    <property type="entry name" value="Rev_trsase/Diguanyl_cyclase"/>
</dbReference>
<dbReference type="Gene3D" id="3.30.70.270">
    <property type="match status" value="1"/>
</dbReference>
<dbReference type="InterPro" id="IPR000477">
    <property type="entry name" value="RT_dom"/>
</dbReference>
<feature type="compositionally biased region" description="Acidic residues" evidence="1">
    <location>
        <begin position="1498"/>
        <end position="1509"/>
    </location>
</feature>
<proteinExistence type="predicted"/>
<evidence type="ECO:0000259" key="2">
    <source>
        <dbReference type="Pfam" id="PF00078"/>
    </source>
</evidence>
<feature type="domain" description="Reverse transcriptase" evidence="2">
    <location>
        <begin position="170"/>
        <end position="288"/>
    </location>
</feature>
<dbReference type="InterPro" id="IPR012337">
    <property type="entry name" value="RNaseH-like_sf"/>
</dbReference>
<feature type="region of interest" description="Disordered" evidence="1">
    <location>
        <begin position="1025"/>
        <end position="1072"/>
    </location>
</feature>
<feature type="domain" description="DUF5641" evidence="4">
    <location>
        <begin position="938"/>
        <end position="1028"/>
    </location>
</feature>
<dbReference type="Gene3D" id="3.30.420.10">
    <property type="entry name" value="Ribonuclease H-like superfamily/Ribonuclease H"/>
    <property type="match status" value="1"/>
</dbReference>
<feature type="compositionally biased region" description="Polar residues" evidence="1">
    <location>
        <begin position="1442"/>
        <end position="1463"/>
    </location>
</feature>
<evidence type="ECO:0000256" key="1">
    <source>
        <dbReference type="SAM" id="MobiDB-lite"/>
    </source>
</evidence>
<dbReference type="Pfam" id="PF05380">
    <property type="entry name" value="Peptidase_A17"/>
    <property type="match status" value="1"/>
</dbReference>
<dbReference type="Pfam" id="PF18701">
    <property type="entry name" value="DUF5641"/>
    <property type="match status" value="1"/>
</dbReference>
<keyword evidence="6" id="KW-1185">Reference proteome</keyword>
<comment type="caution">
    <text evidence="5">The sequence shown here is derived from an EMBL/GenBank/DDBJ whole genome shotgun (WGS) entry which is preliminary data.</text>
</comment>
<dbReference type="PANTHER" id="PTHR47331">
    <property type="entry name" value="PHD-TYPE DOMAIN-CONTAINING PROTEIN"/>
    <property type="match status" value="1"/>
</dbReference>